<proteinExistence type="predicted"/>
<accession>A0ACC2PUS4</accession>
<evidence type="ECO:0000313" key="2">
    <source>
        <dbReference type="Proteomes" id="UP001239111"/>
    </source>
</evidence>
<protein>
    <submittedName>
        <fullName evidence="1">Uncharacterized protein</fullName>
    </submittedName>
</protein>
<comment type="caution">
    <text evidence="1">The sequence shown here is derived from an EMBL/GenBank/DDBJ whole genome shotgun (WGS) entry which is preliminary data.</text>
</comment>
<gene>
    <name evidence="1" type="ORF">QAD02_022507</name>
</gene>
<dbReference type="Proteomes" id="UP001239111">
    <property type="component" value="Chromosome 1"/>
</dbReference>
<sequence length="665" mass="76204">MGKKNSNNANNNTIVNNKANNNANNANRSQILIRQDFIKSPSVNKVINDDRTNNQKNVGANQTVNIKPSNINTPQKYQSKSEDEDMRMDTSTPVEQSTNKKRPLDEPDDSTIEKTPCKMNEMKLDSFPLSLPNPEIDGKEISGVTDEHSSFSQPNLEGDSKEISGASDEQHSQKPSNSSTDNKSVTDKNTTRTSRLKYEKFQNYHVGPFNMYVQNKDKSFRKIDPILINKYLIEKFRNEKILFRARSISDNKVHISTINRAVANQVLMDPEWEKRGLEVFIPNHLMVKQGVIKGVSTEISIHDIKENLEVHSYWNKLEIIDVRRFTKRIQNSKTGKTEEIDLPIIQFTVLGQELPAKAFIYNVEKAVEKYYPQIRQCYRCLHFGHLKANCKAPNERCMRCGEISQEQHQCENDPRLPICFHCKQNHKAIDKSCPRRQREQEIKNKATDEGISVAEMKKIIRSNNRRYTPNPLEFPPLRQTTGMENTVNSNHFQNAPPPSYAHKAGGVAKAQNHQNIPHNRPPKPSNIPLRQTAKDFFYSGSSFILNSSQKNRDDASQTQKLSQLRQSHKEALLCPNGRTEATEKSSNIFNFMRNNNETIQEDEIEDNIKLIKSTVLNRTSFEKLLQAVTFMYNQMMIKSQAQIRNSQTSQARTPSMDDLACGYQD</sequence>
<name>A0ACC2PUS4_9HYME</name>
<evidence type="ECO:0000313" key="1">
    <source>
        <dbReference type="EMBL" id="KAJ8686713.1"/>
    </source>
</evidence>
<reference evidence="1" key="1">
    <citation type="submission" date="2023-04" db="EMBL/GenBank/DDBJ databases">
        <title>A chromosome-level genome assembly of the parasitoid wasp Eretmocerus hayati.</title>
        <authorList>
            <person name="Zhong Y."/>
            <person name="Liu S."/>
            <person name="Liu Y."/>
        </authorList>
    </citation>
    <scope>NUCLEOTIDE SEQUENCE</scope>
    <source>
        <strain evidence="1">ZJU_SS_LIU_2023</strain>
    </source>
</reference>
<organism evidence="1 2">
    <name type="scientific">Eretmocerus hayati</name>
    <dbReference type="NCBI Taxonomy" id="131215"/>
    <lineage>
        <taxon>Eukaryota</taxon>
        <taxon>Metazoa</taxon>
        <taxon>Ecdysozoa</taxon>
        <taxon>Arthropoda</taxon>
        <taxon>Hexapoda</taxon>
        <taxon>Insecta</taxon>
        <taxon>Pterygota</taxon>
        <taxon>Neoptera</taxon>
        <taxon>Endopterygota</taxon>
        <taxon>Hymenoptera</taxon>
        <taxon>Apocrita</taxon>
        <taxon>Proctotrupomorpha</taxon>
        <taxon>Chalcidoidea</taxon>
        <taxon>Aphelinidae</taxon>
        <taxon>Aphelininae</taxon>
        <taxon>Eretmocerus</taxon>
    </lineage>
</organism>
<keyword evidence="2" id="KW-1185">Reference proteome</keyword>
<dbReference type="EMBL" id="CM056741">
    <property type="protein sequence ID" value="KAJ8686713.1"/>
    <property type="molecule type" value="Genomic_DNA"/>
</dbReference>